<evidence type="ECO:0000313" key="2">
    <source>
        <dbReference type="Proteomes" id="UP000050360"/>
    </source>
</evidence>
<dbReference type="Proteomes" id="UP000050360">
    <property type="component" value="Unassembled WGS sequence"/>
</dbReference>
<organism evidence="1 2">
    <name type="scientific">Candidatus Methanoperedens nitratireducens</name>
    <dbReference type="NCBI Taxonomy" id="1392998"/>
    <lineage>
        <taxon>Archaea</taxon>
        <taxon>Methanobacteriati</taxon>
        <taxon>Methanobacteriota</taxon>
        <taxon>Stenosarchaea group</taxon>
        <taxon>Methanomicrobia</taxon>
        <taxon>Methanosarcinales</taxon>
        <taxon>ANME-2 cluster</taxon>
        <taxon>Candidatus Methanoperedentaceae</taxon>
        <taxon>Candidatus Methanoperedens</taxon>
    </lineage>
</organism>
<comment type="caution">
    <text evidence="1">The sequence shown here is derived from an EMBL/GenBank/DDBJ whole genome shotgun (WGS) entry which is preliminary data.</text>
</comment>
<proteinExistence type="predicted"/>
<evidence type="ECO:0000313" key="1">
    <source>
        <dbReference type="EMBL" id="KPQ41560.1"/>
    </source>
</evidence>
<name>A0A0P7ZDI9_9EURY</name>
<sequence>MYGMLDELADSHTIDLQKGASILEALRKVSGVELKTVGDKEFVMAIDGEEGLYLYEVNGELTKFNN</sequence>
<dbReference type="EMBL" id="LKCM01000337">
    <property type="protein sequence ID" value="KPQ41560.1"/>
    <property type="molecule type" value="Genomic_DNA"/>
</dbReference>
<reference evidence="1 2" key="1">
    <citation type="submission" date="2015-09" db="EMBL/GenBank/DDBJ databases">
        <title>A metagenomics-based metabolic model of nitrate-dependent anaerobic oxidation of methane by Methanoperedens-like archaea.</title>
        <authorList>
            <person name="Arshad A."/>
            <person name="Speth D.R."/>
            <person name="De Graaf R.M."/>
            <person name="Op Den Camp H.J."/>
            <person name="Jetten M.S."/>
            <person name="Welte C.U."/>
        </authorList>
    </citation>
    <scope>NUCLEOTIDE SEQUENCE [LARGE SCALE GENOMIC DNA]</scope>
</reference>
<gene>
    <name evidence="1" type="ORF">MPEBLZ_03923</name>
</gene>
<dbReference type="AlphaFoldDB" id="A0A0P7ZDI9"/>
<accession>A0A0P7ZDI9</accession>
<protein>
    <submittedName>
        <fullName evidence="1">ArsR family transcriptional regulator</fullName>
    </submittedName>
</protein>